<keyword evidence="1" id="KW-1015">Disulfide bond</keyword>
<feature type="domain" description="Fungal lipase-type" evidence="5">
    <location>
        <begin position="125"/>
        <end position="272"/>
    </location>
</feature>
<comment type="similarity">
    <text evidence="2">Belongs to the AB hydrolase superfamily. Lipase family. Class 3 subfamily.</text>
</comment>
<comment type="catalytic activity">
    <reaction evidence="3">
        <text>a diacylglycerol + H2O = a monoacylglycerol + a fatty acid + H(+)</text>
        <dbReference type="Rhea" id="RHEA:32731"/>
        <dbReference type="ChEBI" id="CHEBI:15377"/>
        <dbReference type="ChEBI" id="CHEBI:15378"/>
        <dbReference type="ChEBI" id="CHEBI:17408"/>
        <dbReference type="ChEBI" id="CHEBI:18035"/>
        <dbReference type="ChEBI" id="CHEBI:28868"/>
    </reaction>
</comment>
<organism evidence="6 7">
    <name type="scientific">Heliocybe sulcata</name>
    <dbReference type="NCBI Taxonomy" id="5364"/>
    <lineage>
        <taxon>Eukaryota</taxon>
        <taxon>Fungi</taxon>
        <taxon>Dikarya</taxon>
        <taxon>Basidiomycota</taxon>
        <taxon>Agaricomycotina</taxon>
        <taxon>Agaricomycetes</taxon>
        <taxon>Gloeophyllales</taxon>
        <taxon>Gloeophyllaceae</taxon>
        <taxon>Heliocybe</taxon>
    </lineage>
</organism>
<evidence type="ECO:0000256" key="4">
    <source>
        <dbReference type="ARBA" id="ARBA00048461"/>
    </source>
</evidence>
<protein>
    <submittedName>
        <fullName evidence="6">Alpha/beta-hydrolase</fullName>
    </submittedName>
</protein>
<evidence type="ECO:0000259" key="5">
    <source>
        <dbReference type="Pfam" id="PF01764"/>
    </source>
</evidence>
<sequence length="381" mass="43007">MRSLSKVSVQLTPAQKHLYATETQVNFRLIAKLVATRSRRILTAADLVSADLQAELAEYSQFVELSYDAMPVETVYQKMDVLSRPNFPLEQSDAVLETKLLKSLHGRVANLHAFLAYRPSKKQLVLAISGTHNIKQVFQDLRAIRKPYRQGKGCAVHTGFWKLYKGIKEAAMESLHDTLQPLSQDVQEIVITGHSMGGAVGSLLALDLLLNQAELLGGRRLKLIFYGAPRVGNAKLAELWSDATQKYRSEHGEGSLTECLVKGYNDGVPSLPPYKLGYRHVTKSQLYSVGGRLYHIPPSECEHGLFDISEDAKAAGTAVLYPRGGHNYYSERDWERIMRRLAWLVDNMDRYPDWEKRYYKEVIGPEQAWQRKIAGSKPKYA</sequence>
<comment type="catalytic activity">
    <reaction evidence="4">
        <text>a monoacylglycerol + H2O = glycerol + a fatty acid + H(+)</text>
        <dbReference type="Rhea" id="RHEA:15245"/>
        <dbReference type="ChEBI" id="CHEBI:15377"/>
        <dbReference type="ChEBI" id="CHEBI:15378"/>
        <dbReference type="ChEBI" id="CHEBI:17408"/>
        <dbReference type="ChEBI" id="CHEBI:17754"/>
        <dbReference type="ChEBI" id="CHEBI:28868"/>
    </reaction>
</comment>
<dbReference type="EMBL" id="ML213503">
    <property type="protein sequence ID" value="TFK57277.1"/>
    <property type="molecule type" value="Genomic_DNA"/>
</dbReference>
<dbReference type="CDD" id="cd00519">
    <property type="entry name" value="Lipase_3"/>
    <property type="match status" value="1"/>
</dbReference>
<dbReference type="InterPro" id="IPR029058">
    <property type="entry name" value="AB_hydrolase_fold"/>
</dbReference>
<proteinExistence type="inferred from homology"/>
<dbReference type="PANTHER" id="PTHR45856">
    <property type="entry name" value="ALPHA/BETA-HYDROLASES SUPERFAMILY PROTEIN"/>
    <property type="match status" value="1"/>
</dbReference>
<dbReference type="PANTHER" id="PTHR45856:SF24">
    <property type="entry name" value="FUNGAL LIPASE-LIKE DOMAIN-CONTAINING PROTEIN"/>
    <property type="match status" value="1"/>
</dbReference>
<dbReference type="AlphaFoldDB" id="A0A5C3NK44"/>
<reference evidence="6 7" key="1">
    <citation type="journal article" date="2019" name="Nat. Ecol. Evol.">
        <title>Megaphylogeny resolves global patterns of mushroom evolution.</title>
        <authorList>
            <person name="Varga T."/>
            <person name="Krizsan K."/>
            <person name="Foldi C."/>
            <person name="Dima B."/>
            <person name="Sanchez-Garcia M."/>
            <person name="Sanchez-Ramirez S."/>
            <person name="Szollosi G.J."/>
            <person name="Szarkandi J.G."/>
            <person name="Papp V."/>
            <person name="Albert L."/>
            <person name="Andreopoulos W."/>
            <person name="Angelini C."/>
            <person name="Antonin V."/>
            <person name="Barry K.W."/>
            <person name="Bougher N.L."/>
            <person name="Buchanan P."/>
            <person name="Buyck B."/>
            <person name="Bense V."/>
            <person name="Catcheside P."/>
            <person name="Chovatia M."/>
            <person name="Cooper J."/>
            <person name="Damon W."/>
            <person name="Desjardin D."/>
            <person name="Finy P."/>
            <person name="Geml J."/>
            <person name="Haridas S."/>
            <person name="Hughes K."/>
            <person name="Justo A."/>
            <person name="Karasinski D."/>
            <person name="Kautmanova I."/>
            <person name="Kiss B."/>
            <person name="Kocsube S."/>
            <person name="Kotiranta H."/>
            <person name="LaButti K.M."/>
            <person name="Lechner B.E."/>
            <person name="Liimatainen K."/>
            <person name="Lipzen A."/>
            <person name="Lukacs Z."/>
            <person name="Mihaltcheva S."/>
            <person name="Morgado L.N."/>
            <person name="Niskanen T."/>
            <person name="Noordeloos M.E."/>
            <person name="Ohm R.A."/>
            <person name="Ortiz-Santana B."/>
            <person name="Ovrebo C."/>
            <person name="Racz N."/>
            <person name="Riley R."/>
            <person name="Savchenko A."/>
            <person name="Shiryaev A."/>
            <person name="Soop K."/>
            <person name="Spirin V."/>
            <person name="Szebenyi C."/>
            <person name="Tomsovsky M."/>
            <person name="Tulloss R.E."/>
            <person name="Uehling J."/>
            <person name="Grigoriev I.V."/>
            <person name="Vagvolgyi C."/>
            <person name="Papp T."/>
            <person name="Martin F.M."/>
            <person name="Miettinen O."/>
            <person name="Hibbett D.S."/>
            <person name="Nagy L.G."/>
        </authorList>
    </citation>
    <scope>NUCLEOTIDE SEQUENCE [LARGE SCALE GENOMIC DNA]</scope>
    <source>
        <strain evidence="6 7">OMC1185</strain>
    </source>
</reference>
<dbReference type="InterPro" id="IPR051218">
    <property type="entry name" value="Sec_MonoDiacylglyc_Lipase"/>
</dbReference>
<dbReference type="Gene3D" id="3.40.50.1820">
    <property type="entry name" value="alpha/beta hydrolase"/>
    <property type="match status" value="1"/>
</dbReference>
<evidence type="ECO:0000256" key="1">
    <source>
        <dbReference type="ARBA" id="ARBA00023157"/>
    </source>
</evidence>
<evidence type="ECO:0000313" key="6">
    <source>
        <dbReference type="EMBL" id="TFK57277.1"/>
    </source>
</evidence>
<dbReference type="Pfam" id="PF01764">
    <property type="entry name" value="Lipase_3"/>
    <property type="match status" value="1"/>
</dbReference>
<dbReference type="GO" id="GO:0016787">
    <property type="term" value="F:hydrolase activity"/>
    <property type="evidence" value="ECO:0007669"/>
    <property type="project" value="UniProtKB-KW"/>
</dbReference>
<evidence type="ECO:0000256" key="2">
    <source>
        <dbReference type="ARBA" id="ARBA00043996"/>
    </source>
</evidence>
<dbReference type="SUPFAM" id="SSF53474">
    <property type="entry name" value="alpha/beta-Hydrolases"/>
    <property type="match status" value="1"/>
</dbReference>
<name>A0A5C3NK44_9AGAM</name>
<evidence type="ECO:0000313" key="7">
    <source>
        <dbReference type="Proteomes" id="UP000305948"/>
    </source>
</evidence>
<gene>
    <name evidence="6" type="ORF">OE88DRAFT_115814</name>
</gene>
<dbReference type="OrthoDB" id="426718at2759"/>
<dbReference type="InterPro" id="IPR002921">
    <property type="entry name" value="Fungal_lipase-type"/>
</dbReference>
<keyword evidence="6" id="KW-0378">Hydrolase</keyword>
<dbReference type="GO" id="GO:0006629">
    <property type="term" value="P:lipid metabolic process"/>
    <property type="evidence" value="ECO:0007669"/>
    <property type="project" value="InterPro"/>
</dbReference>
<accession>A0A5C3NK44</accession>
<dbReference type="Proteomes" id="UP000305948">
    <property type="component" value="Unassembled WGS sequence"/>
</dbReference>
<dbReference type="STRING" id="5364.A0A5C3NK44"/>
<keyword evidence="7" id="KW-1185">Reference proteome</keyword>
<evidence type="ECO:0000256" key="3">
    <source>
        <dbReference type="ARBA" id="ARBA00047591"/>
    </source>
</evidence>